<dbReference type="InterPro" id="IPR001845">
    <property type="entry name" value="HTH_ArsR_DNA-bd_dom"/>
</dbReference>
<reference evidence="5 6" key="1">
    <citation type="submission" date="2018-08" db="EMBL/GenBank/DDBJ databases">
        <title>Chitinophagaceae sp. K23C18032701, a novel bacterium isolated from forest soil.</title>
        <authorList>
            <person name="Wang C."/>
        </authorList>
    </citation>
    <scope>NUCLEOTIDE SEQUENCE [LARGE SCALE GENOMIC DNA]</scope>
    <source>
        <strain evidence="5 6">K23C18032701</strain>
    </source>
</reference>
<dbReference type="GO" id="GO:0003677">
    <property type="term" value="F:DNA binding"/>
    <property type="evidence" value="ECO:0007669"/>
    <property type="project" value="UniProtKB-KW"/>
</dbReference>
<feature type="domain" description="HTH arsR-type" evidence="4">
    <location>
        <begin position="21"/>
        <end position="113"/>
    </location>
</feature>
<organism evidence="5 6">
    <name type="scientific">Deminuibacter soli</name>
    <dbReference type="NCBI Taxonomy" id="2291815"/>
    <lineage>
        <taxon>Bacteria</taxon>
        <taxon>Pseudomonadati</taxon>
        <taxon>Bacteroidota</taxon>
        <taxon>Chitinophagia</taxon>
        <taxon>Chitinophagales</taxon>
        <taxon>Chitinophagaceae</taxon>
        <taxon>Deminuibacter</taxon>
    </lineage>
</organism>
<gene>
    <name evidence="5" type="ORF">DXN05_02490</name>
</gene>
<dbReference type="PANTHER" id="PTHR43132">
    <property type="entry name" value="ARSENICAL RESISTANCE OPERON REPRESSOR ARSR-RELATED"/>
    <property type="match status" value="1"/>
</dbReference>
<keyword evidence="6" id="KW-1185">Reference proteome</keyword>
<protein>
    <submittedName>
        <fullName evidence="5">Transcriptional regulator</fullName>
    </submittedName>
</protein>
<dbReference type="GO" id="GO:0003700">
    <property type="term" value="F:DNA-binding transcription factor activity"/>
    <property type="evidence" value="ECO:0007669"/>
    <property type="project" value="InterPro"/>
</dbReference>
<dbReference type="InterPro" id="IPR036388">
    <property type="entry name" value="WH-like_DNA-bd_sf"/>
</dbReference>
<keyword evidence="3" id="KW-0804">Transcription</keyword>
<keyword evidence="2" id="KW-0238">DNA-binding</keyword>
<dbReference type="PROSITE" id="PS50987">
    <property type="entry name" value="HTH_ARSR_2"/>
    <property type="match status" value="1"/>
</dbReference>
<dbReference type="PRINTS" id="PR00778">
    <property type="entry name" value="HTHARSR"/>
</dbReference>
<keyword evidence="1" id="KW-0805">Transcription regulation</keyword>
<dbReference type="EMBL" id="QTJU01000001">
    <property type="protein sequence ID" value="RFM29863.1"/>
    <property type="molecule type" value="Genomic_DNA"/>
</dbReference>
<proteinExistence type="predicted"/>
<dbReference type="NCBIfam" id="NF033788">
    <property type="entry name" value="HTH_metalloreg"/>
    <property type="match status" value="1"/>
</dbReference>
<dbReference type="InterPro" id="IPR011991">
    <property type="entry name" value="ArsR-like_HTH"/>
</dbReference>
<evidence type="ECO:0000256" key="2">
    <source>
        <dbReference type="ARBA" id="ARBA00023125"/>
    </source>
</evidence>
<evidence type="ECO:0000313" key="6">
    <source>
        <dbReference type="Proteomes" id="UP000261284"/>
    </source>
</evidence>
<dbReference type="SUPFAM" id="SSF46785">
    <property type="entry name" value="Winged helix' DNA-binding domain"/>
    <property type="match status" value="1"/>
</dbReference>
<name>A0A3E1NPM2_9BACT</name>
<dbReference type="InterPro" id="IPR036390">
    <property type="entry name" value="WH_DNA-bd_sf"/>
</dbReference>
<evidence type="ECO:0000256" key="1">
    <source>
        <dbReference type="ARBA" id="ARBA00023015"/>
    </source>
</evidence>
<dbReference type="AlphaFoldDB" id="A0A3E1NPM2"/>
<dbReference type="CDD" id="cd00090">
    <property type="entry name" value="HTH_ARSR"/>
    <property type="match status" value="1"/>
</dbReference>
<dbReference type="PANTHER" id="PTHR43132:SF2">
    <property type="entry name" value="ARSENICAL RESISTANCE OPERON REPRESSOR ARSR-RELATED"/>
    <property type="match status" value="1"/>
</dbReference>
<dbReference type="SMART" id="SM00418">
    <property type="entry name" value="HTH_ARSR"/>
    <property type="match status" value="1"/>
</dbReference>
<sequence length="113" mass="13060">MNTLHQTVTINDPNSKSGVKIDFIHLKKAALILRALNHKLRQQMIKLLDEHKKMTVTEIYVKLRLEQSVASQHLAILRRAGIVMTTRDGKFIYYAVNYKRVQEVSDFVEQLVG</sequence>
<dbReference type="OrthoDB" id="9798835at2"/>
<accession>A0A3E1NPM2</accession>
<dbReference type="Gene3D" id="1.10.10.10">
    <property type="entry name" value="Winged helix-like DNA-binding domain superfamily/Winged helix DNA-binding domain"/>
    <property type="match status" value="1"/>
</dbReference>
<comment type="caution">
    <text evidence="5">The sequence shown here is derived from an EMBL/GenBank/DDBJ whole genome shotgun (WGS) entry which is preliminary data.</text>
</comment>
<dbReference type="Proteomes" id="UP000261284">
    <property type="component" value="Unassembled WGS sequence"/>
</dbReference>
<dbReference type="RefSeq" id="WP_116845618.1">
    <property type="nucleotide sequence ID" value="NZ_QTJU01000001.1"/>
</dbReference>
<evidence type="ECO:0000259" key="4">
    <source>
        <dbReference type="PROSITE" id="PS50987"/>
    </source>
</evidence>
<dbReference type="InterPro" id="IPR051011">
    <property type="entry name" value="Metal_resp_trans_reg"/>
</dbReference>
<evidence type="ECO:0000313" key="5">
    <source>
        <dbReference type="EMBL" id="RFM29863.1"/>
    </source>
</evidence>
<evidence type="ECO:0000256" key="3">
    <source>
        <dbReference type="ARBA" id="ARBA00023163"/>
    </source>
</evidence>
<dbReference type="Pfam" id="PF01022">
    <property type="entry name" value="HTH_5"/>
    <property type="match status" value="1"/>
</dbReference>